<keyword evidence="5 6" id="KW-0472">Membrane</keyword>
<dbReference type="Proteomes" id="UP000035681">
    <property type="component" value="Unplaced"/>
</dbReference>
<keyword evidence="8" id="KW-1185">Reference proteome</keyword>
<evidence type="ECO:0000259" key="7">
    <source>
        <dbReference type="Pfam" id="PF10277"/>
    </source>
</evidence>
<dbReference type="PANTHER" id="PTHR21324">
    <property type="entry name" value="FASTING-INDUCIBLE INTEGRAL MEMBRANE PROTEIN TM6P1-RELATED"/>
    <property type="match status" value="1"/>
</dbReference>
<organism evidence="8 9">
    <name type="scientific">Strongyloides stercoralis</name>
    <name type="common">Threadworm</name>
    <dbReference type="NCBI Taxonomy" id="6248"/>
    <lineage>
        <taxon>Eukaryota</taxon>
        <taxon>Metazoa</taxon>
        <taxon>Ecdysozoa</taxon>
        <taxon>Nematoda</taxon>
        <taxon>Chromadorea</taxon>
        <taxon>Rhabditida</taxon>
        <taxon>Tylenchina</taxon>
        <taxon>Panagrolaimomorpha</taxon>
        <taxon>Strongyloidoidea</taxon>
        <taxon>Strongyloididae</taxon>
        <taxon>Strongyloides</taxon>
    </lineage>
</organism>
<evidence type="ECO:0000256" key="2">
    <source>
        <dbReference type="ARBA" id="ARBA00006565"/>
    </source>
</evidence>
<evidence type="ECO:0000313" key="9">
    <source>
        <dbReference type="WBParaSite" id="TCONS_00004567.p1"/>
    </source>
</evidence>
<dbReference type="WBParaSite" id="TCONS_00004567.p1">
    <property type="protein sequence ID" value="TCONS_00004567.p1"/>
    <property type="gene ID" value="XLOC_002214"/>
</dbReference>
<evidence type="ECO:0000313" key="8">
    <source>
        <dbReference type="Proteomes" id="UP000035681"/>
    </source>
</evidence>
<feature type="domain" description="CWH43-like N-terminal" evidence="7">
    <location>
        <begin position="7"/>
        <end position="239"/>
    </location>
</feature>
<comment type="subcellular location">
    <subcellularLocation>
        <location evidence="1">Endomembrane system</location>
        <topology evidence="1">Multi-pass membrane protein</topology>
    </subcellularLocation>
</comment>
<feature type="transmembrane region" description="Helical" evidence="6">
    <location>
        <begin position="162"/>
        <end position="186"/>
    </location>
</feature>
<keyword evidence="3 6" id="KW-0812">Transmembrane</keyword>
<dbReference type="InterPro" id="IPR050911">
    <property type="entry name" value="DRAM/TMEM150_Autophagy_Mod"/>
</dbReference>
<dbReference type="AlphaFoldDB" id="A0AAF5HZA8"/>
<dbReference type="InterPro" id="IPR019402">
    <property type="entry name" value="CWH43_N"/>
</dbReference>
<feature type="transmembrane region" description="Helical" evidence="6">
    <location>
        <begin position="122"/>
        <end position="141"/>
    </location>
</feature>
<dbReference type="PANTHER" id="PTHR21324:SF2">
    <property type="entry name" value="EG:22E5.9 PROTEIN"/>
    <property type="match status" value="1"/>
</dbReference>
<evidence type="ECO:0000256" key="4">
    <source>
        <dbReference type="ARBA" id="ARBA00022989"/>
    </source>
</evidence>
<dbReference type="Pfam" id="PF10277">
    <property type="entry name" value="Frag1"/>
    <property type="match status" value="1"/>
</dbReference>
<evidence type="ECO:0000256" key="1">
    <source>
        <dbReference type="ARBA" id="ARBA00004127"/>
    </source>
</evidence>
<feature type="transmembrane region" description="Helical" evidence="6">
    <location>
        <begin position="54"/>
        <end position="72"/>
    </location>
</feature>
<protein>
    <submittedName>
        <fullName evidence="9">Cytochrome b561 domain-containing protein</fullName>
    </submittedName>
</protein>
<dbReference type="GO" id="GO:0012505">
    <property type="term" value="C:endomembrane system"/>
    <property type="evidence" value="ECO:0007669"/>
    <property type="project" value="UniProtKB-SubCell"/>
</dbReference>
<feature type="transmembrane region" description="Helical" evidence="6">
    <location>
        <begin position="93"/>
        <end position="116"/>
    </location>
</feature>
<accession>A0AAF5HZA8</accession>
<comment type="similarity">
    <text evidence="2">Belongs to the DRAM/TMEM150 family.</text>
</comment>
<name>A0AAF5HZA8_STRER</name>
<proteinExistence type="inferred from homology"/>
<reference evidence="9" key="1">
    <citation type="submission" date="2024-02" db="UniProtKB">
        <authorList>
            <consortium name="WormBaseParasite"/>
        </authorList>
    </citation>
    <scope>IDENTIFICATION</scope>
</reference>
<evidence type="ECO:0000256" key="5">
    <source>
        <dbReference type="ARBA" id="ARBA00023136"/>
    </source>
</evidence>
<evidence type="ECO:0000256" key="3">
    <source>
        <dbReference type="ARBA" id="ARBA00022692"/>
    </source>
</evidence>
<feature type="transmembrane region" description="Helical" evidence="6">
    <location>
        <begin position="7"/>
        <end position="29"/>
    </location>
</feature>
<keyword evidence="4 6" id="KW-1133">Transmembrane helix</keyword>
<sequence>KNMLKKVWLIPLFSMIFSFLAFFCGYVIAVMEGHVNAIWPYISDTGTLPPESSFFGQFLNLSALFLALTAYLRHRQIVEFYWHRHHVEGKWRFFSLIFLFIGYASSLGVSMVANFQQHSTTMYFHYSGALLAFGGGLIYAWGQTIFSYIMSPKLVWKFVSHFRFVLTTIATMTFFTMIIFGCILGRSKEKHKEHEHYKLLRWKTDMPNYKEHTIGTCSEWIMAICFEIYILSFVVELRDSSLHAPKLNINSDLDENNDDIKSYSSKGTETSDLTLPSPITFITISYDDVH</sequence>
<evidence type="ECO:0000256" key="6">
    <source>
        <dbReference type="SAM" id="Phobius"/>
    </source>
</evidence>